<comment type="caution">
    <text evidence="2">The sequence shown here is derived from an EMBL/GenBank/DDBJ whole genome shotgun (WGS) entry which is preliminary data.</text>
</comment>
<evidence type="ECO:0000313" key="2">
    <source>
        <dbReference type="EMBL" id="KAF2569496.1"/>
    </source>
</evidence>
<accession>A0A8S9IJR6</accession>
<dbReference type="AlphaFoldDB" id="A0A8S9IJR6"/>
<feature type="region of interest" description="Disordered" evidence="1">
    <location>
        <begin position="48"/>
        <end position="77"/>
    </location>
</feature>
<protein>
    <submittedName>
        <fullName evidence="2">Uncharacterized protein</fullName>
    </submittedName>
</protein>
<evidence type="ECO:0000313" key="3">
    <source>
        <dbReference type="Proteomes" id="UP000712281"/>
    </source>
</evidence>
<feature type="compositionally biased region" description="Basic and acidic residues" evidence="1">
    <location>
        <begin position="8"/>
        <end position="27"/>
    </location>
</feature>
<dbReference type="EMBL" id="QGKW02001911">
    <property type="protein sequence ID" value="KAF2569496.1"/>
    <property type="molecule type" value="Genomic_DNA"/>
</dbReference>
<sequence length="321" mass="36954">MLKTLLESSKRISESQEKMLESQERTLESQQRTIFENQQWMISRSSTFSARAYEPPPTSCHEAYESSTSNRYQSDGDFGQENHWESERMTEGIEAMAHANNKMAERYGEPLCNNSLTQETEEQEEESIPSYNNNSCEAHTTYMELDENHILRSEEQAETVTFMSYYTNFDEDEVHLVENTLEDLGDDILVVECVEETRKSLVFINKLTPEEKTHVLPAAKEEAKGDESTENRAICTEESSKEVEEEESSVDKSFENNSGILSTKELKVDDPKVIPFEEIRMNEFRGWFYDEYDPGDRGCSNKAFCGPSLASCYLSKVNQNR</sequence>
<evidence type="ECO:0000256" key="1">
    <source>
        <dbReference type="SAM" id="MobiDB-lite"/>
    </source>
</evidence>
<organism evidence="2 3">
    <name type="scientific">Brassica cretica</name>
    <name type="common">Mustard</name>
    <dbReference type="NCBI Taxonomy" id="69181"/>
    <lineage>
        <taxon>Eukaryota</taxon>
        <taxon>Viridiplantae</taxon>
        <taxon>Streptophyta</taxon>
        <taxon>Embryophyta</taxon>
        <taxon>Tracheophyta</taxon>
        <taxon>Spermatophyta</taxon>
        <taxon>Magnoliopsida</taxon>
        <taxon>eudicotyledons</taxon>
        <taxon>Gunneridae</taxon>
        <taxon>Pentapetalae</taxon>
        <taxon>rosids</taxon>
        <taxon>malvids</taxon>
        <taxon>Brassicales</taxon>
        <taxon>Brassicaceae</taxon>
        <taxon>Brassiceae</taxon>
        <taxon>Brassica</taxon>
    </lineage>
</organism>
<name>A0A8S9IJR6_BRACR</name>
<proteinExistence type="predicted"/>
<gene>
    <name evidence="2" type="ORF">F2Q68_00026545</name>
</gene>
<dbReference type="Proteomes" id="UP000712281">
    <property type="component" value="Unassembled WGS sequence"/>
</dbReference>
<reference evidence="2" key="1">
    <citation type="submission" date="2019-12" db="EMBL/GenBank/DDBJ databases">
        <title>Genome sequencing and annotation of Brassica cretica.</title>
        <authorList>
            <person name="Studholme D.J."/>
            <person name="Sarris P.F."/>
        </authorList>
    </citation>
    <scope>NUCLEOTIDE SEQUENCE</scope>
    <source>
        <strain evidence="2">PFS-001/15</strain>
        <tissue evidence="2">Leaf</tissue>
    </source>
</reference>
<feature type="region of interest" description="Disordered" evidence="1">
    <location>
        <begin position="1"/>
        <end position="30"/>
    </location>
</feature>